<dbReference type="GO" id="GO:0005840">
    <property type="term" value="C:ribosome"/>
    <property type="evidence" value="ECO:0007669"/>
    <property type="project" value="TreeGrafter"/>
</dbReference>
<name>A0A935UEP7_9PROT</name>
<dbReference type="PIRSF" id="PIRSF005276">
    <property type="entry name" value="SspB"/>
    <property type="match status" value="1"/>
</dbReference>
<dbReference type="GO" id="GO:0045732">
    <property type="term" value="P:positive regulation of protein catabolic process"/>
    <property type="evidence" value="ECO:0007669"/>
    <property type="project" value="TreeGrafter"/>
</dbReference>
<dbReference type="GO" id="GO:0005829">
    <property type="term" value="C:cytosol"/>
    <property type="evidence" value="ECO:0007669"/>
    <property type="project" value="TreeGrafter"/>
</dbReference>
<dbReference type="GO" id="GO:0006508">
    <property type="term" value="P:proteolysis"/>
    <property type="evidence" value="ECO:0007669"/>
    <property type="project" value="UniProtKB-KW"/>
</dbReference>
<proteinExistence type="predicted"/>
<dbReference type="Proteomes" id="UP000697998">
    <property type="component" value="Unassembled WGS sequence"/>
</dbReference>
<dbReference type="PANTHER" id="PTHR37486">
    <property type="entry name" value="STRINGENT STARVATION PROTEIN B"/>
    <property type="match status" value="1"/>
</dbReference>
<accession>A0A935UEP7</accession>
<reference evidence="2 3" key="1">
    <citation type="submission" date="2020-10" db="EMBL/GenBank/DDBJ databases">
        <title>Connecting structure to function with the recovery of over 1000 high-quality activated sludge metagenome-assembled genomes encoding full-length rRNA genes using long-read sequencing.</title>
        <authorList>
            <person name="Singleton C.M."/>
            <person name="Petriglieri F."/>
            <person name="Kristensen J.M."/>
            <person name="Kirkegaard R.H."/>
            <person name="Michaelsen T.Y."/>
            <person name="Andersen M.H."/>
            <person name="Karst S.M."/>
            <person name="Dueholm M.S."/>
            <person name="Nielsen P.H."/>
            <person name="Albertsen M."/>
        </authorList>
    </citation>
    <scope>NUCLEOTIDE SEQUENCE [LARGE SCALE GENOMIC DNA]</scope>
    <source>
        <strain evidence="2">EsbW_18-Q3-R4-48_BATAC.285</strain>
    </source>
</reference>
<dbReference type="PANTHER" id="PTHR37486:SF1">
    <property type="entry name" value="STRINGENT STARVATION PROTEIN B"/>
    <property type="match status" value="1"/>
</dbReference>
<dbReference type="Pfam" id="PF04386">
    <property type="entry name" value="SspB"/>
    <property type="match status" value="1"/>
</dbReference>
<protein>
    <submittedName>
        <fullName evidence="2">ClpXP protease specificity-enhancing factor</fullName>
    </submittedName>
</protein>
<comment type="caution">
    <text evidence="2">The sequence shown here is derived from an EMBL/GenBank/DDBJ whole genome shotgun (WGS) entry which is preliminary data.</text>
</comment>
<dbReference type="Gene3D" id="2.30.30.220">
    <property type="entry name" value="SspB-like"/>
    <property type="match status" value="1"/>
</dbReference>
<keyword evidence="2" id="KW-0378">Hydrolase</keyword>
<dbReference type="EMBL" id="JADJMH010000001">
    <property type="protein sequence ID" value="MBK7673792.1"/>
    <property type="molecule type" value="Genomic_DNA"/>
</dbReference>
<sequence length="142" mass="15363">MDLPSTKPYLIRAIHQWCCDNGFTPYLAVAVDARTRVPREHVRDGQIVLNVGYEATAHLSMDNDSISFQARFGGVARDISIPMGNVSAIYARENGAGMAFEPESEAASAATESPASEANQDDGPEPPKPLPPRGRPSLQRVK</sequence>
<gene>
    <name evidence="2" type="ORF">IPJ27_02940</name>
</gene>
<dbReference type="SUPFAM" id="SSF101738">
    <property type="entry name" value="SspB-like"/>
    <property type="match status" value="1"/>
</dbReference>
<evidence type="ECO:0000313" key="2">
    <source>
        <dbReference type="EMBL" id="MBK7673792.1"/>
    </source>
</evidence>
<feature type="compositionally biased region" description="Low complexity" evidence="1">
    <location>
        <begin position="105"/>
        <end position="118"/>
    </location>
</feature>
<dbReference type="InterPro" id="IPR007481">
    <property type="entry name" value="SspB"/>
</dbReference>
<dbReference type="AlphaFoldDB" id="A0A935UEP7"/>
<dbReference type="GO" id="GO:0008233">
    <property type="term" value="F:peptidase activity"/>
    <property type="evidence" value="ECO:0007669"/>
    <property type="project" value="UniProtKB-KW"/>
</dbReference>
<dbReference type="InterPro" id="IPR036760">
    <property type="entry name" value="SspB-like_sf"/>
</dbReference>
<evidence type="ECO:0000313" key="3">
    <source>
        <dbReference type="Proteomes" id="UP000697998"/>
    </source>
</evidence>
<feature type="region of interest" description="Disordered" evidence="1">
    <location>
        <begin position="100"/>
        <end position="142"/>
    </location>
</feature>
<evidence type="ECO:0000256" key="1">
    <source>
        <dbReference type="SAM" id="MobiDB-lite"/>
    </source>
</evidence>
<keyword evidence="2" id="KW-0645">Protease</keyword>
<organism evidence="2 3">
    <name type="scientific">Candidatus Accumulibacter proximus</name>
    <dbReference type="NCBI Taxonomy" id="2954385"/>
    <lineage>
        <taxon>Bacteria</taxon>
        <taxon>Pseudomonadati</taxon>
        <taxon>Pseudomonadota</taxon>
        <taxon>Betaproteobacteria</taxon>
        <taxon>Candidatus Accumulibacter</taxon>
    </lineage>
</organism>
<dbReference type="NCBIfam" id="NF008769">
    <property type="entry name" value="PRK11798.2-5"/>
    <property type="match status" value="1"/>
</dbReference>